<reference evidence="10" key="1">
    <citation type="journal article" date="2020" name="Stud. Mycol.">
        <title>101 Dothideomycetes genomes: a test case for predicting lifestyles and emergence of pathogens.</title>
        <authorList>
            <person name="Haridas S."/>
            <person name="Albert R."/>
            <person name="Binder M."/>
            <person name="Bloem J."/>
            <person name="Labutti K."/>
            <person name="Salamov A."/>
            <person name="Andreopoulos B."/>
            <person name="Baker S."/>
            <person name="Barry K."/>
            <person name="Bills G."/>
            <person name="Bluhm B."/>
            <person name="Cannon C."/>
            <person name="Castanera R."/>
            <person name="Culley D."/>
            <person name="Daum C."/>
            <person name="Ezra D."/>
            <person name="Gonzalez J."/>
            <person name="Henrissat B."/>
            <person name="Kuo A."/>
            <person name="Liang C."/>
            <person name="Lipzen A."/>
            <person name="Lutzoni F."/>
            <person name="Magnuson J."/>
            <person name="Mondo S."/>
            <person name="Nolan M."/>
            <person name="Ohm R."/>
            <person name="Pangilinan J."/>
            <person name="Park H.-J."/>
            <person name="Ramirez L."/>
            <person name="Alfaro M."/>
            <person name="Sun H."/>
            <person name="Tritt A."/>
            <person name="Yoshinaga Y."/>
            <person name="Zwiers L.-H."/>
            <person name="Turgeon B."/>
            <person name="Goodwin S."/>
            <person name="Spatafora J."/>
            <person name="Crous P."/>
            <person name="Grigoriev I."/>
        </authorList>
    </citation>
    <scope>NUCLEOTIDE SEQUENCE</scope>
    <source>
        <strain evidence="10">CBS 279.74</strain>
    </source>
</reference>
<keyword evidence="6" id="KW-0804">Transcription</keyword>
<dbReference type="Gene3D" id="4.10.240.10">
    <property type="entry name" value="Zn(2)-C6 fungal-type DNA-binding domain"/>
    <property type="match status" value="1"/>
</dbReference>
<evidence type="ECO:0000256" key="4">
    <source>
        <dbReference type="ARBA" id="ARBA00023015"/>
    </source>
</evidence>
<evidence type="ECO:0000256" key="2">
    <source>
        <dbReference type="ARBA" id="ARBA00022723"/>
    </source>
</evidence>
<proteinExistence type="predicted"/>
<keyword evidence="7" id="KW-0539">Nucleus</keyword>
<dbReference type="AlphaFoldDB" id="A0A6G1K7X3"/>
<dbReference type="Proteomes" id="UP000799428">
    <property type="component" value="Unassembled WGS sequence"/>
</dbReference>
<organism evidence="10 11">
    <name type="scientific">Pleomassaria siparia CBS 279.74</name>
    <dbReference type="NCBI Taxonomy" id="1314801"/>
    <lineage>
        <taxon>Eukaryota</taxon>
        <taxon>Fungi</taxon>
        <taxon>Dikarya</taxon>
        <taxon>Ascomycota</taxon>
        <taxon>Pezizomycotina</taxon>
        <taxon>Dothideomycetes</taxon>
        <taxon>Pleosporomycetidae</taxon>
        <taxon>Pleosporales</taxon>
        <taxon>Pleomassariaceae</taxon>
        <taxon>Pleomassaria</taxon>
    </lineage>
</organism>
<evidence type="ECO:0000256" key="3">
    <source>
        <dbReference type="ARBA" id="ARBA00022833"/>
    </source>
</evidence>
<sequence length="549" mass="61090">MSMGPRKGTRRACDPCSIRKVRCDGNLPCSRCTAASWDCTYLKTHGKSGPKGPRRTTEAAIRRLQERSRGDVELNRSESEGSLDDGSQGTIDFPLMDSIPPCNPELDGFGWPDAASPTFPTFQTFSRPRRQSRISTSSISHYLDVYQVRGYPIWPVVDTEALLARLLTHSDDMEAYGLASAICSAAISQFQIDAEPGSHIEGHYRISSALFETEARRARKQFDHMEHMTVGSLLTTFFLHVYSANIGRMTTSTILLGEAITKAHIMGLHKLSYYQSLSVGEKQHSLRIYWLLFITERAHSIQHDVPVMLKRAPDLPPLENLSDGSISPAFIQLCRLFNILDVTITADPSTARKALALAQQELNDDEPSRNLENELQRADISMTQQWMRIFLWQHSLSVTRLRSTDEEDEFSFSFPAKVAQNVLGYLSSLSRESLEAHGPGMETKLFDIANSLADVMICIPSANSETSFRIGPRDLIHNLAILLGTFRGGNPAVVSILQEKLTTLGLSVSSPQRLIDISSSEDDWDTKKCIRSGTARSITWSEGASYTPL</sequence>
<dbReference type="OrthoDB" id="4132249at2759"/>
<evidence type="ECO:0000313" key="10">
    <source>
        <dbReference type="EMBL" id="KAF2708989.1"/>
    </source>
</evidence>
<evidence type="ECO:0000256" key="6">
    <source>
        <dbReference type="ARBA" id="ARBA00023163"/>
    </source>
</evidence>
<keyword evidence="5" id="KW-0238">DNA-binding</keyword>
<evidence type="ECO:0000313" key="11">
    <source>
        <dbReference type="Proteomes" id="UP000799428"/>
    </source>
</evidence>
<dbReference type="InterPro" id="IPR036864">
    <property type="entry name" value="Zn2-C6_fun-type_DNA-bd_sf"/>
</dbReference>
<dbReference type="SMART" id="SM00066">
    <property type="entry name" value="GAL4"/>
    <property type="match status" value="1"/>
</dbReference>
<feature type="compositionally biased region" description="Basic and acidic residues" evidence="8">
    <location>
        <begin position="63"/>
        <end position="79"/>
    </location>
</feature>
<dbReference type="PANTHER" id="PTHR31668">
    <property type="entry name" value="GLUCOSE TRANSPORT TRANSCRIPTION REGULATOR RGT1-RELATED-RELATED"/>
    <property type="match status" value="1"/>
</dbReference>
<dbReference type="PROSITE" id="PS00463">
    <property type="entry name" value="ZN2_CY6_FUNGAL_1"/>
    <property type="match status" value="1"/>
</dbReference>
<dbReference type="InterPro" id="IPR050797">
    <property type="entry name" value="Carb_Metab_Trans_Reg"/>
</dbReference>
<dbReference type="GO" id="GO:0005634">
    <property type="term" value="C:nucleus"/>
    <property type="evidence" value="ECO:0007669"/>
    <property type="project" value="UniProtKB-SubCell"/>
</dbReference>
<evidence type="ECO:0000256" key="8">
    <source>
        <dbReference type="SAM" id="MobiDB-lite"/>
    </source>
</evidence>
<dbReference type="InterPro" id="IPR001138">
    <property type="entry name" value="Zn2Cys6_DnaBD"/>
</dbReference>
<dbReference type="PROSITE" id="PS50048">
    <property type="entry name" value="ZN2_CY6_FUNGAL_2"/>
    <property type="match status" value="1"/>
</dbReference>
<keyword evidence="3" id="KW-0862">Zinc</keyword>
<evidence type="ECO:0000256" key="7">
    <source>
        <dbReference type="ARBA" id="ARBA00023242"/>
    </source>
</evidence>
<evidence type="ECO:0000256" key="1">
    <source>
        <dbReference type="ARBA" id="ARBA00004123"/>
    </source>
</evidence>
<protein>
    <recommendedName>
        <fullName evidence="9">Zn(2)-C6 fungal-type domain-containing protein</fullName>
    </recommendedName>
</protein>
<name>A0A6G1K7X3_9PLEO</name>
<gene>
    <name evidence="10" type="ORF">K504DRAFT_380701</name>
</gene>
<dbReference type="GO" id="GO:0008270">
    <property type="term" value="F:zinc ion binding"/>
    <property type="evidence" value="ECO:0007669"/>
    <property type="project" value="InterPro"/>
</dbReference>
<feature type="domain" description="Zn(2)-C6 fungal-type" evidence="9">
    <location>
        <begin position="12"/>
        <end position="41"/>
    </location>
</feature>
<evidence type="ECO:0000259" key="9">
    <source>
        <dbReference type="PROSITE" id="PS50048"/>
    </source>
</evidence>
<keyword evidence="4" id="KW-0805">Transcription regulation</keyword>
<feature type="region of interest" description="Disordered" evidence="8">
    <location>
        <begin position="63"/>
        <end position="89"/>
    </location>
</feature>
<dbReference type="PANTHER" id="PTHR31668:SF18">
    <property type="entry name" value="MALTOSE FERMENTATION REGULATORY PROTEIN MAL13-RELATED"/>
    <property type="match status" value="1"/>
</dbReference>
<dbReference type="CDD" id="cd00067">
    <property type="entry name" value="GAL4"/>
    <property type="match status" value="1"/>
</dbReference>
<keyword evidence="2" id="KW-0479">Metal-binding</keyword>
<dbReference type="Pfam" id="PF00172">
    <property type="entry name" value="Zn_clus"/>
    <property type="match status" value="1"/>
</dbReference>
<keyword evidence="11" id="KW-1185">Reference proteome</keyword>
<dbReference type="EMBL" id="MU005771">
    <property type="protein sequence ID" value="KAF2708989.1"/>
    <property type="molecule type" value="Genomic_DNA"/>
</dbReference>
<dbReference type="SUPFAM" id="SSF57701">
    <property type="entry name" value="Zn2/Cys6 DNA-binding domain"/>
    <property type="match status" value="1"/>
</dbReference>
<dbReference type="GO" id="GO:0003677">
    <property type="term" value="F:DNA binding"/>
    <property type="evidence" value="ECO:0007669"/>
    <property type="project" value="UniProtKB-KW"/>
</dbReference>
<dbReference type="GO" id="GO:0000981">
    <property type="term" value="F:DNA-binding transcription factor activity, RNA polymerase II-specific"/>
    <property type="evidence" value="ECO:0007669"/>
    <property type="project" value="InterPro"/>
</dbReference>
<comment type="subcellular location">
    <subcellularLocation>
        <location evidence="1">Nucleus</location>
    </subcellularLocation>
</comment>
<evidence type="ECO:0000256" key="5">
    <source>
        <dbReference type="ARBA" id="ARBA00023125"/>
    </source>
</evidence>
<dbReference type="CDD" id="cd12148">
    <property type="entry name" value="fungal_TF_MHR"/>
    <property type="match status" value="1"/>
</dbReference>
<accession>A0A6G1K7X3</accession>